<dbReference type="EMBL" id="LJIJ01000527">
    <property type="protein sequence ID" value="ODM96557.1"/>
    <property type="molecule type" value="Genomic_DNA"/>
</dbReference>
<dbReference type="Gene3D" id="3.30.1140.40">
    <property type="entry name" value="Tctex-1"/>
    <property type="match status" value="1"/>
</dbReference>
<dbReference type="AlphaFoldDB" id="A0A1D2MTZ6"/>
<protein>
    <submittedName>
        <fullName evidence="3">Tctex1 domain-containing protein 1-B</fullName>
    </submittedName>
</protein>
<dbReference type="PANTHER" id="PTHR21255:SF23">
    <property type="entry name" value="DYNEIN LIGHT CHAIN"/>
    <property type="match status" value="1"/>
</dbReference>
<evidence type="ECO:0000256" key="1">
    <source>
        <dbReference type="ARBA" id="ARBA00005361"/>
    </source>
</evidence>
<feature type="compositionally biased region" description="Basic and acidic residues" evidence="2">
    <location>
        <begin position="36"/>
        <end position="51"/>
    </location>
</feature>
<accession>A0A1D2MTZ6</accession>
<evidence type="ECO:0000313" key="4">
    <source>
        <dbReference type="Proteomes" id="UP000094527"/>
    </source>
</evidence>
<reference evidence="3 4" key="1">
    <citation type="journal article" date="2016" name="Genome Biol. Evol.">
        <title>Gene Family Evolution Reflects Adaptation to Soil Environmental Stressors in the Genome of the Collembolan Orchesella cincta.</title>
        <authorList>
            <person name="Faddeeva-Vakhrusheva A."/>
            <person name="Derks M.F."/>
            <person name="Anvar S.Y."/>
            <person name="Agamennone V."/>
            <person name="Suring W."/>
            <person name="Smit S."/>
            <person name="van Straalen N.M."/>
            <person name="Roelofs D."/>
        </authorList>
    </citation>
    <scope>NUCLEOTIDE SEQUENCE [LARGE SCALE GENOMIC DNA]</scope>
    <source>
        <tissue evidence="3">Mixed pool</tissue>
    </source>
</reference>
<dbReference type="GO" id="GO:0007018">
    <property type="term" value="P:microtubule-based movement"/>
    <property type="evidence" value="ECO:0007669"/>
    <property type="project" value="TreeGrafter"/>
</dbReference>
<dbReference type="STRING" id="48709.A0A1D2MTZ6"/>
<dbReference type="OrthoDB" id="10248487at2759"/>
<dbReference type="CDD" id="cd21451">
    <property type="entry name" value="DLC-like_TCTEX1D"/>
    <property type="match status" value="1"/>
</dbReference>
<organism evidence="3 4">
    <name type="scientific">Orchesella cincta</name>
    <name type="common">Springtail</name>
    <name type="synonym">Podura cincta</name>
    <dbReference type="NCBI Taxonomy" id="48709"/>
    <lineage>
        <taxon>Eukaryota</taxon>
        <taxon>Metazoa</taxon>
        <taxon>Ecdysozoa</taxon>
        <taxon>Arthropoda</taxon>
        <taxon>Hexapoda</taxon>
        <taxon>Collembola</taxon>
        <taxon>Entomobryomorpha</taxon>
        <taxon>Entomobryoidea</taxon>
        <taxon>Orchesellidae</taxon>
        <taxon>Orchesellinae</taxon>
        <taxon>Orchesella</taxon>
    </lineage>
</organism>
<comment type="caution">
    <text evidence="3">The sequence shown here is derived from an EMBL/GenBank/DDBJ whole genome shotgun (WGS) entry which is preliminary data.</text>
</comment>
<dbReference type="GO" id="GO:0005737">
    <property type="term" value="C:cytoplasm"/>
    <property type="evidence" value="ECO:0007669"/>
    <property type="project" value="TreeGrafter"/>
</dbReference>
<dbReference type="Proteomes" id="UP000094527">
    <property type="component" value="Unassembled WGS sequence"/>
</dbReference>
<dbReference type="InterPro" id="IPR038586">
    <property type="entry name" value="Tctex-1-like_sf"/>
</dbReference>
<sequence length="202" mass="22858">MADDGGARRGSGARRKSISVKDPPAEVISGNKRHSTTVEKSKTGKADEGKGDTLPGNLAGKLQSLFTQTERAEAPALKPLRRPKLIYQNTFRLWPYRFFSNDKVRSVLEHTLEEMLGNAKYASNTSNATAMKIAEKVRGRILSFRFDRYKIIVLVHIGPLNRQGLHIAMRCLWDPMRDSYVTHTYKNPSLYCNCCVYGIYFE</sequence>
<feature type="region of interest" description="Disordered" evidence="2">
    <location>
        <begin position="1"/>
        <end position="55"/>
    </location>
</feature>
<dbReference type="InterPro" id="IPR005334">
    <property type="entry name" value="Tctex-1-like"/>
</dbReference>
<evidence type="ECO:0000256" key="2">
    <source>
        <dbReference type="SAM" id="MobiDB-lite"/>
    </source>
</evidence>
<dbReference type="GO" id="GO:0005868">
    <property type="term" value="C:cytoplasmic dynein complex"/>
    <property type="evidence" value="ECO:0007669"/>
    <property type="project" value="TreeGrafter"/>
</dbReference>
<comment type="similarity">
    <text evidence="1">Belongs to the dynein light chain Tctex-type family.</text>
</comment>
<dbReference type="GO" id="GO:0045505">
    <property type="term" value="F:dynein intermediate chain binding"/>
    <property type="evidence" value="ECO:0007669"/>
    <property type="project" value="TreeGrafter"/>
</dbReference>
<dbReference type="OMA" id="YQNTFRL"/>
<evidence type="ECO:0000313" key="3">
    <source>
        <dbReference type="EMBL" id="ODM96557.1"/>
    </source>
</evidence>
<proteinExistence type="inferred from homology"/>
<keyword evidence="4" id="KW-1185">Reference proteome</keyword>
<dbReference type="PANTHER" id="PTHR21255">
    <property type="entry name" value="T-COMPLEX-ASSOCIATED-TESTIS-EXPRESSED 1/ DYNEIN LIGHT CHAIN"/>
    <property type="match status" value="1"/>
</dbReference>
<gene>
    <name evidence="3" type="ORF">Ocin01_10124</name>
</gene>
<name>A0A1D2MTZ6_ORCCI</name>
<dbReference type="Pfam" id="PF03645">
    <property type="entry name" value="Tctex-1"/>
    <property type="match status" value="1"/>
</dbReference>